<evidence type="ECO:0000313" key="1">
    <source>
        <dbReference type="EMBL" id="MDN3709604.1"/>
    </source>
</evidence>
<accession>A0ABT8CZE2</accession>
<name>A0ABT8CZE2_9FLAO</name>
<protein>
    <submittedName>
        <fullName evidence="1">Uncharacterized protein</fullName>
    </submittedName>
</protein>
<gene>
    <name evidence="1" type="ORF">QW060_21800</name>
</gene>
<proteinExistence type="predicted"/>
<keyword evidence="2" id="KW-1185">Reference proteome</keyword>
<organism evidence="1 2">
    <name type="scientific">Paenimyroides ceti</name>
    <dbReference type="NCBI Taxonomy" id="395087"/>
    <lineage>
        <taxon>Bacteria</taxon>
        <taxon>Pseudomonadati</taxon>
        <taxon>Bacteroidota</taxon>
        <taxon>Flavobacteriia</taxon>
        <taxon>Flavobacteriales</taxon>
        <taxon>Flavobacteriaceae</taxon>
        <taxon>Paenimyroides</taxon>
    </lineage>
</organism>
<dbReference type="Proteomes" id="UP001242368">
    <property type="component" value="Unassembled WGS sequence"/>
</dbReference>
<sequence length="108" mass="12515">MMDIITAQSFKSLKSMSYTFPMKGYFCDNVINCFAPIQNVFFMKKICLQILFLFPLIANAQHLDSLSTNISSSVIAAYFEKIDKEDFIYLVPFQKKNYGAILIKEPYR</sequence>
<dbReference type="RefSeq" id="WP_290365135.1">
    <property type="nucleotide sequence ID" value="NZ_JAUFQU010000046.1"/>
</dbReference>
<evidence type="ECO:0000313" key="2">
    <source>
        <dbReference type="Proteomes" id="UP001242368"/>
    </source>
</evidence>
<dbReference type="EMBL" id="JAUFQU010000046">
    <property type="protein sequence ID" value="MDN3709604.1"/>
    <property type="molecule type" value="Genomic_DNA"/>
</dbReference>
<reference evidence="2" key="1">
    <citation type="journal article" date="2019" name="Int. J. Syst. Evol. Microbiol.">
        <title>The Global Catalogue of Microorganisms (GCM) 10K type strain sequencing project: providing services to taxonomists for standard genome sequencing and annotation.</title>
        <authorList>
            <consortium name="The Broad Institute Genomics Platform"/>
            <consortium name="The Broad Institute Genome Sequencing Center for Infectious Disease"/>
            <person name="Wu L."/>
            <person name="Ma J."/>
        </authorList>
    </citation>
    <scope>NUCLEOTIDE SEQUENCE [LARGE SCALE GENOMIC DNA]</scope>
    <source>
        <strain evidence="2">CECT 7184</strain>
    </source>
</reference>
<comment type="caution">
    <text evidence="1">The sequence shown here is derived from an EMBL/GenBank/DDBJ whole genome shotgun (WGS) entry which is preliminary data.</text>
</comment>